<dbReference type="Pfam" id="PF01810">
    <property type="entry name" value="LysE"/>
    <property type="match status" value="1"/>
</dbReference>
<evidence type="ECO:0000256" key="1">
    <source>
        <dbReference type="ARBA" id="ARBA00004651"/>
    </source>
</evidence>
<protein>
    <submittedName>
        <fullName evidence="7">LysE family transporter</fullName>
    </submittedName>
</protein>
<evidence type="ECO:0000256" key="5">
    <source>
        <dbReference type="ARBA" id="ARBA00023136"/>
    </source>
</evidence>
<feature type="transmembrane region" description="Helical" evidence="6">
    <location>
        <begin position="109"/>
        <end position="134"/>
    </location>
</feature>
<dbReference type="PANTHER" id="PTHR30086">
    <property type="entry name" value="ARGININE EXPORTER PROTEIN ARGO"/>
    <property type="match status" value="1"/>
</dbReference>
<feature type="transmembrane region" description="Helical" evidence="6">
    <location>
        <begin position="71"/>
        <end position="89"/>
    </location>
</feature>
<feature type="transmembrane region" description="Helical" evidence="6">
    <location>
        <begin position="146"/>
        <end position="167"/>
    </location>
</feature>
<evidence type="ECO:0000256" key="4">
    <source>
        <dbReference type="ARBA" id="ARBA00022989"/>
    </source>
</evidence>
<keyword evidence="8" id="KW-1185">Reference proteome</keyword>
<keyword evidence="2" id="KW-1003">Cell membrane</keyword>
<gene>
    <name evidence="7" type="ORF">QR721_03135</name>
</gene>
<accession>A0ABY9KX49</accession>
<evidence type="ECO:0000256" key="3">
    <source>
        <dbReference type="ARBA" id="ARBA00022692"/>
    </source>
</evidence>
<evidence type="ECO:0000313" key="7">
    <source>
        <dbReference type="EMBL" id="WLV25240.1"/>
    </source>
</evidence>
<keyword evidence="5 6" id="KW-0472">Membrane</keyword>
<name>A0ABY9KX49_9BACI</name>
<dbReference type="RefSeq" id="WP_348029027.1">
    <property type="nucleotide sequence ID" value="NZ_CP129113.1"/>
</dbReference>
<feature type="transmembrane region" description="Helical" evidence="6">
    <location>
        <begin position="33"/>
        <end position="59"/>
    </location>
</feature>
<keyword evidence="3 6" id="KW-0812">Transmembrane</keyword>
<comment type="subcellular location">
    <subcellularLocation>
        <location evidence="1">Cell membrane</location>
        <topology evidence="1">Multi-pass membrane protein</topology>
    </subcellularLocation>
</comment>
<evidence type="ECO:0000313" key="8">
    <source>
        <dbReference type="Proteomes" id="UP001180087"/>
    </source>
</evidence>
<feature type="transmembrane region" description="Helical" evidence="6">
    <location>
        <begin position="179"/>
        <end position="200"/>
    </location>
</feature>
<evidence type="ECO:0000256" key="2">
    <source>
        <dbReference type="ARBA" id="ARBA00022475"/>
    </source>
</evidence>
<dbReference type="InterPro" id="IPR001123">
    <property type="entry name" value="LeuE-type"/>
</dbReference>
<dbReference type="Proteomes" id="UP001180087">
    <property type="component" value="Chromosome"/>
</dbReference>
<organism evidence="7 8">
    <name type="scientific">Aciduricibacillus chroicocephali</name>
    <dbReference type="NCBI Taxonomy" id="3054939"/>
    <lineage>
        <taxon>Bacteria</taxon>
        <taxon>Bacillati</taxon>
        <taxon>Bacillota</taxon>
        <taxon>Bacilli</taxon>
        <taxon>Bacillales</taxon>
        <taxon>Bacillaceae</taxon>
        <taxon>Aciduricibacillus</taxon>
    </lineage>
</organism>
<keyword evidence="4 6" id="KW-1133">Transmembrane helix</keyword>
<evidence type="ECO:0000256" key="6">
    <source>
        <dbReference type="SAM" id="Phobius"/>
    </source>
</evidence>
<dbReference type="PANTHER" id="PTHR30086:SF6">
    <property type="entry name" value="AMINO ACID EFFLUX PROTEIN YCGF-RELATED"/>
    <property type="match status" value="1"/>
</dbReference>
<dbReference type="EMBL" id="CP129113">
    <property type="protein sequence ID" value="WLV25240.1"/>
    <property type="molecule type" value="Genomic_DNA"/>
</dbReference>
<reference evidence="7" key="1">
    <citation type="submission" date="2023-06" db="EMBL/GenBank/DDBJ databases">
        <title>A Treasure from Seagulls: Isolation and Description of Aciduricobacillus qingdaonensis gen. nov., sp. nov., a Rare Obligately Uric Acid-utilizing Member in the Family Bacillaceae.</title>
        <authorList>
            <person name="Liu W."/>
            <person name="Wang B."/>
        </authorList>
    </citation>
    <scope>NUCLEOTIDE SEQUENCE</scope>
    <source>
        <strain evidence="7">44XB</strain>
    </source>
</reference>
<sequence length="208" mass="22970">MSVFFGYVFMGLAIAAPIGPVNAAQLDRGIKSGFWHAWLVGLGSIMADFVYVGVVYLGLIQFMEIQIVQAFLWSFGTFVLMYTGIEGIVNAGKIDMRSSDKRQTAAKSFFGGFLISISNPLTILFWLGIYGSILAKTSATYTTFQIILYSFAIFLGLFAWDLFMATVASTSKKFLNSKALKWISTFSGLSLIGFAIYFGIEAFKILFM</sequence>
<proteinExistence type="predicted"/>